<dbReference type="PANTHER" id="PTHR23028:SF53">
    <property type="entry name" value="ACYL_TRANSF_3 DOMAIN-CONTAINING PROTEIN"/>
    <property type="match status" value="1"/>
</dbReference>
<keyword evidence="4" id="KW-0808">Transferase</keyword>
<proteinExistence type="predicted"/>
<feature type="transmembrane region" description="Helical" evidence="2">
    <location>
        <begin position="337"/>
        <end position="358"/>
    </location>
</feature>
<evidence type="ECO:0000256" key="2">
    <source>
        <dbReference type="SAM" id="Phobius"/>
    </source>
</evidence>
<dbReference type="InterPro" id="IPR050879">
    <property type="entry name" value="Acyltransferase_3"/>
</dbReference>
<feature type="transmembrane region" description="Helical" evidence="2">
    <location>
        <begin position="206"/>
        <end position="227"/>
    </location>
</feature>
<feature type="transmembrane region" description="Helical" evidence="2">
    <location>
        <begin position="288"/>
        <end position="306"/>
    </location>
</feature>
<feature type="transmembrane region" description="Helical" evidence="2">
    <location>
        <begin position="70"/>
        <end position="88"/>
    </location>
</feature>
<feature type="transmembrane region" description="Helical" evidence="2">
    <location>
        <begin position="38"/>
        <end position="58"/>
    </location>
</feature>
<dbReference type="Proteomes" id="UP001316189">
    <property type="component" value="Chromosome"/>
</dbReference>
<dbReference type="EMBL" id="CP101988">
    <property type="protein sequence ID" value="UUI74507.1"/>
    <property type="molecule type" value="Genomic_DNA"/>
</dbReference>
<evidence type="ECO:0000256" key="1">
    <source>
        <dbReference type="SAM" id="MobiDB-lite"/>
    </source>
</evidence>
<feature type="domain" description="Acyltransferase 3" evidence="3">
    <location>
        <begin position="34"/>
        <end position="353"/>
    </location>
</feature>
<dbReference type="InterPro" id="IPR002656">
    <property type="entry name" value="Acyl_transf_3_dom"/>
</dbReference>
<gene>
    <name evidence="4" type="ORF">NP064_11965</name>
</gene>
<dbReference type="PANTHER" id="PTHR23028">
    <property type="entry name" value="ACETYLTRANSFERASE"/>
    <property type="match status" value="1"/>
</dbReference>
<feature type="transmembrane region" description="Helical" evidence="2">
    <location>
        <begin position="109"/>
        <end position="128"/>
    </location>
</feature>
<organism evidence="4 5">
    <name type="scientific">Cellulomonas chengniuliangii</name>
    <dbReference type="NCBI Taxonomy" id="2968084"/>
    <lineage>
        <taxon>Bacteria</taxon>
        <taxon>Bacillati</taxon>
        <taxon>Actinomycetota</taxon>
        <taxon>Actinomycetes</taxon>
        <taxon>Micrococcales</taxon>
        <taxon>Cellulomonadaceae</taxon>
        <taxon>Cellulomonas</taxon>
    </lineage>
</organism>
<reference evidence="4 5" key="1">
    <citation type="submission" date="2022-07" db="EMBL/GenBank/DDBJ databases">
        <title>Novel species in genus cellulomonas.</title>
        <authorList>
            <person name="Ye L."/>
        </authorList>
    </citation>
    <scope>NUCLEOTIDE SEQUENCE [LARGE SCALE GENOMIC DNA]</scope>
    <source>
        <strain evidence="5">zg-Y338</strain>
    </source>
</reference>
<keyword evidence="2" id="KW-1133">Transmembrane helix</keyword>
<keyword evidence="2" id="KW-0472">Membrane</keyword>
<keyword evidence="5" id="KW-1185">Reference proteome</keyword>
<dbReference type="Pfam" id="PF01757">
    <property type="entry name" value="Acyl_transf_3"/>
    <property type="match status" value="1"/>
</dbReference>
<evidence type="ECO:0000259" key="3">
    <source>
        <dbReference type="Pfam" id="PF01757"/>
    </source>
</evidence>
<keyword evidence="2" id="KW-0812">Transmembrane</keyword>
<protein>
    <submittedName>
        <fullName evidence="4">Acyltransferase</fullName>
    </submittedName>
</protein>
<name>A0ABY5KVF2_9CELL</name>
<feature type="compositionally biased region" description="Low complexity" evidence="1">
    <location>
        <begin position="384"/>
        <end position="397"/>
    </location>
</feature>
<keyword evidence="4" id="KW-0012">Acyltransferase</keyword>
<feature type="transmembrane region" description="Helical" evidence="2">
    <location>
        <begin position="180"/>
        <end position="199"/>
    </location>
</feature>
<dbReference type="GO" id="GO:0016746">
    <property type="term" value="F:acyltransferase activity"/>
    <property type="evidence" value="ECO:0007669"/>
    <property type="project" value="UniProtKB-KW"/>
</dbReference>
<evidence type="ECO:0000313" key="5">
    <source>
        <dbReference type="Proteomes" id="UP001316189"/>
    </source>
</evidence>
<dbReference type="RefSeq" id="WP_227569433.1">
    <property type="nucleotide sequence ID" value="NZ_CP101988.1"/>
</dbReference>
<sequence length="397" mass="42027">MSASSAAVDAAPGARETPTARLWRWEGRQLDPKNNSLNLIRLVLAALVLVAHAYYIAGRGVGPHLDGENIGGWAVFGFFAISGYLITASRWSNSLGAYLVHRIARIYPAFLVCLVVTVCVFAPIGFLAQHGSLSGYLTTGTTPGAYLSLNATLKMNAYDVAATPAAVPYPGAWNGSLWSLYYEFLCYLVIAALAVSSWVRRSPWGVALAFAVSVAGHAAMPRMLVLVGGHADVQLLFKLLPLFLGGALVQRLRAHLPLKASWAAIALVVVAGAVWLLDGWGAQLTAPLIAYAILWVATVVPSPALIRTHDISYGVYIYAFPVQQLLAMAGVHEWGLAAYDVIALACTVPLAAASWLLVERPVMRRVRAARRGAPSSPTGAPHDSAQPAPALTASAAG</sequence>
<accession>A0ABY5KVF2</accession>
<evidence type="ECO:0000313" key="4">
    <source>
        <dbReference type="EMBL" id="UUI74507.1"/>
    </source>
</evidence>
<feature type="region of interest" description="Disordered" evidence="1">
    <location>
        <begin position="369"/>
        <end position="397"/>
    </location>
</feature>
<feature type="transmembrane region" description="Helical" evidence="2">
    <location>
        <begin position="262"/>
        <end position="282"/>
    </location>
</feature>